<dbReference type="Gene3D" id="3.40.190.10">
    <property type="entry name" value="Periplasmic binding protein-like II"/>
    <property type="match status" value="2"/>
</dbReference>
<dbReference type="InterPro" id="IPR006061">
    <property type="entry name" value="SBP_1_CS"/>
</dbReference>
<dbReference type="KEGG" id="mas:Mahau_0768"/>
<dbReference type="Pfam" id="PF13416">
    <property type="entry name" value="SBP_bac_8"/>
    <property type="match status" value="1"/>
</dbReference>
<dbReference type="PANTHER" id="PTHR30061">
    <property type="entry name" value="MALTOSE-BINDING PERIPLASMIC PROTEIN"/>
    <property type="match status" value="1"/>
</dbReference>
<dbReference type="CDD" id="cd14748">
    <property type="entry name" value="PBP2_UgpB"/>
    <property type="match status" value="1"/>
</dbReference>
<protein>
    <submittedName>
        <fullName evidence="5">Extracellular solute-binding protein family 1</fullName>
    </submittedName>
</protein>
<evidence type="ECO:0000256" key="3">
    <source>
        <dbReference type="ARBA" id="ARBA00022729"/>
    </source>
</evidence>
<evidence type="ECO:0000313" key="5">
    <source>
        <dbReference type="EMBL" id="AEE95967.1"/>
    </source>
</evidence>
<feature type="chain" id="PRO_5039043161" evidence="4">
    <location>
        <begin position="22"/>
        <end position="446"/>
    </location>
</feature>
<comment type="similarity">
    <text evidence="1">Belongs to the bacterial solute-binding protein 1 family.</text>
</comment>
<dbReference type="GO" id="GO:0055085">
    <property type="term" value="P:transmembrane transport"/>
    <property type="evidence" value="ECO:0007669"/>
    <property type="project" value="InterPro"/>
</dbReference>
<evidence type="ECO:0000256" key="2">
    <source>
        <dbReference type="ARBA" id="ARBA00022448"/>
    </source>
</evidence>
<evidence type="ECO:0000256" key="1">
    <source>
        <dbReference type="ARBA" id="ARBA00008520"/>
    </source>
</evidence>
<dbReference type="GO" id="GO:0055052">
    <property type="term" value="C:ATP-binding cassette (ABC) transporter complex, substrate-binding subunit-containing"/>
    <property type="evidence" value="ECO:0007669"/>
    <property type="project" value="TreeGrafter"/>
</dbReference>
<dbReference type="InterPro" id="IPR006059">
    <property type="entry name" value="SBP"/>
</dbReference>
<dbReference type="OrthoDB" id="9795467at2"/>
<dbReference type="GO" id="GO:0042956">
    <property type="term" value="P:maltodextrin transmembrane transport"/>
    <property type="evidence" value="ECO:0007669"/>
    <property type="project" value="TreeGrafter"/>
</dbReference>
<accession>F4A164</accession>
<feature type="signal peptide" evidence="4">
    <location>
        <begin position="1"/>
        <end position="21"/>
    </location>
</feature>
<dbReference type="PROSITE" id="PS01037">
    <property type="entry name" value="SBP_BACTERIAL_1"/>
    <property type="match status" value="1"/>
</dbReference>
<dbReference type="eggNOG" id="COG2182">
    <property type="taxonomic scope" value="Bacteria"/>
</dbReference>
<gene>
    <name evidence="5" type="ordered locus">Mahau_0768</name>
</gene>
<dbReference type="EMBL" id="CP002360">
    <property type="protein sequence ID" value="AEE95967.1"/>
    <property type="molecule type" value="Genomic_DNA"/>
</dbReference>
<dbReference type="HOGENOM" id="CLU_031285_10_0_9"/>
<dbReference type="SUPFAM" id="SSF53850">
    <property type="entry name" value="Periplasmic binding protein-like II"/>
    <property type="match status" value="1"/>
</dbReference>
<proteinExistence type="inferred from homology"/>
<reference evidence="6" key="1">
    <citation type="submission" date="2010-11" db="EMBL/GenBank/DDBJ databases">
        <title>The complete genome of Mahella australiensis DSM 15567.</title>
        <authorList>
            <consortium name="US DOE Joint Genome Institute (JGI-PGF)"/>
            <person name="Lucas S."/>
            <person name="Copeland A."/>
            <person name="Lapidus A."/>
            <person name="Bruce D."/>
            <person name="Goodwin L."/>
            <person name="Pitluck S."/>
            <person name="Kyrpides N."/>
            <person name="Mavromatis K."/>
            <person name="Pagani I."/>
            <person name="Ivanova N."/>
            <person name="Teshima H."/>
            <person name="Brettin T."/>
            <person name="Detter J.C."/>
            <person name="Han C."/>
            <person name="Tapia R."/>
            <person name="Land M."/>
            <person name="Hauser L."/>
            <person name="Markowitz V."/>
            <person name="Cheng J.-F."/>
            <person name="Hugenholtz P."/>
            <person name="Woyke T."/>
            <person name="Wu D."/>
            <person name="Spring S."/>
            <person name="Pukall R."/>
            <person name="Steenblock K."/>
            <person name="Schneider S."/>
            <person name="Klenk H.-P."/>
            <person name="Eisen J.A."/>
        </authorList>
    </citation>
    <scope>NUCLEOTIDE SEQUENCE [LARGE SCALE GENOMIC DNA]</scope>
    <source>
        <strain evidence="6">DSM 15567 / CIP 107919 / 50-1 BON</strain>
    </source>
</reference>
<dbReference type="AlphaFoldDB" id="F4A164"/>
<dbReference type="PANTHER" id="PTHR30061:SF50">
    <property type="entry name" value="MALTOSE_MALTODEXTRIN-BINDING PERIPLASMIC PROTEIN"/>
    <property type="match status" value="1"/>
</dbReference>
<organism evidence="5 6">
    <name type="scientific">Mahella australiensis (strain DSM 15567 / CIP 107919 / 50-1 BON)</name>
    <dbReference type="NCBI Taxonomy" id="697281"/>
    <lineage>
        <taxon>Bacteria</taxon>
        <taxon>Bacillati</taxon>
        <taxon>Bacillota</taxon>
        <taxon>Clostridia</taxon>
        <taxon>Thermoanaerobacterales</taxon>
        <taxon>Thermoanaerobacterales Family IV. Incertae Sedis</taxon>
        <taxon>Mahella</taxon>
    </lineage>
</organism>
<keyword evidence="6" id="KW-1185">Reference proteome</keyword>
<dbReference type="RefSeq" id="WP_013780397.1">
    <property type="nucleotide sequence ID" value="NC_015520.1"/>
</dbReference>
<sequence>MKVIKKLSVLVMLVLIFSILAACSGNDESSGGTVSEGTSDEVQNVKQPVTIDFWHIWSDGTGKEVSAELISDFQKQHPEITVKDLGVSFWDYWTKISTAIAGGSGPDVAFNDINNVPARAKAGAILKLDEYITRDNFDMNIFFPNLIDVVKYNGSVYALPLDTDVRVLYYNKAAFREVGLDPAKPPANWDELEQYADKLTKWNGDKMLDRIGFSPFMGNAYLWTWAWTNGGDFFDDQGNPTINKQENIETLEWMVKIQNKYGVKAIQAFNSQTGSLGYSPFIAGKIAMVVDNNTLYSQIKQYAPDMEFGVAPIPYRKQPASWSNGFTLEIVDNKDKAKADAAWEFLKFMTDKEAQMKLVTKLSDFVANRTVAEDPSLMSDPVWASFVEQMKVSKFREYIEASPSWFNSIGGDIDAAANGKKTPKQALDDAQKLIENEIANYKQTQK</sequence>
<dbReference type="GO" id="GO:1901982">
    <property type="term" value="F:maltose binding"/>
    <property type="evidence" value="ECO:0007669"/>
    <property type="project" value="TreeGrafter"/>
</dbReference>
<dbReference type="Proteomes" id="UP000008457">
    <property type="component" value="Chromosome"/>
</dbReference>
<dbReference type="STRING" id="697281.Mahau_0768"/>
<name>F4A164_MAHA5</name>
<dbReference type="PROSITE" id="PS51257">
    <property type="entry name" value="PROKAR_LIPOPROTEIN"/>
    <property type="match status" value="1"/>
</dbReference>
<reference evidence="5 6" key="2">
    <citation type="journal article" date="2011" name="Stand. Genomic Sci.">
        <title>Complete genome sequence of Mahella australiensis type strain (50-1 BON).</title>
        <authorList>
            <person name="Sikorski J."/>
            <person name="Teshima H."/>
            <person name="Nolan M."/>
            <person name="Lucas S."/>
            <person name="Hammon N."/>
            <person name="Deshpande S."/>
            <person name="Cheng J.F."/>
            <person name="Pitluck S."/>
            <person name="Liolios K."/>
            <person name="Pagani I."/>
            <person name="Ivanova N."/>
            <person name="Huntemann M."/>
            <person name="Mavromatis K."/>
            <person name="Ovchinikova G."/>
            <person name="Pati A."/>
            <person name="Tapia R."/>
            <person name="Han C."/>
            <person name="Goodwin L."/>
            <person name="Chen A."/>
            <person name="Palaniappan K."/>
            <person name="Land M."/>
            <person name="Hauser L."/>
            <person name="Ngatchou-Djao O.D."/>
            <person name="Rohde M."/>
            <person name="Pukall R."/>
            <person name="Spring S."/>
            <person name="Abt B."/>
            <person name="Goker M."/>
            <person name="Detter J.C."/>
            <person name="Woyke T."/>
            <person name="Bristow J."/>
            <person name="Markowitz V."/>
            <person name="Hugenholtz P."/>
            <person name="Eisen J.A."/>
            <person name="Kyrpides N.C."/>
            <person name="Klenk H.P."/>
            <person name="Lapidus A."/>
        </authorList>
    </citation>
    <scope>NUCLEOTIDE SEQUENCE [LARGE SCALE GENOMIC DNA]</scope>
    <source>
        <strain evidence="6">DSM 15567 / CIP 107919 / 50-1 BON</strain>
    </source>
</reference>
<evidence type="ECO:0000313" key="6">
    <source>
        <dbReference type="Proteomes" id="UP000008457"/>
    </source>
</evidence>
<dbReference type="GO" id="GO:0015768">
    <property type="term" value="P:maltose transport"/>
    <property type="evidence" value="ECO:0007669"/>
    <property type="project" value="TreeGrafter"/>
</dbReference>
<keyword evidence="2" id="KW-0813">Transport</keyword>
<keyword evidence="3 4" id="KW-0732">Signal</keyword>
<evidence type="ECO:0000256" key="4">
    <source>
        <dbReference type="SAM" id="SignalP"/>
    </source>
</evidence>